<evidence type="ECO:0000259" key="1">
    <source>
        <dbReference type="Pfam" id="PF01814"/>
    </source>
</evidence>
<gene>
    <name evidence="2" type="ORF">M0M42_18070</name>
</gene>
<accession>A0ABY4KN41</accession>
<evidence type="ECO:0000313" key="3">
    <source>
        <dbReference type="Proteomes" id="UP000831189"/>
    </source>
</evidence>
<dbReference type="Pfam" id="PF01814">
    <property type="entry name" value="Hemerythrin"/>
    <property type="match status" value="1"/>
</dbReference>
<dbReference type="Proteomes" id="UP000831189">
    <property type="component" value="Chromosome"/>
</dbReference>
<protein>
    <submittedName>
        <fullName evidence="2">Hemerythrin domain-containing protein</fullName>
    </submittedName>
</protein>
<dbReference type="EMBL" id="CP096208">
    <property type="protein sequence ID" value="UPQ82277.1"/>
    <property type="molecule type" value="Genomic_DNA"/>
</dbReference>
<dbReference type="InterPro" id="IPR012312">
    <property type="entry name" value="Hemerythrin-like"/>
</dbReference>
<dbReference type="PANTHER" id="PTHR35585:SF1">
    <property type="entry name" value="HHE DOMAIN PROTEIN (AFU_ORTHOLOGUE AFUA_4G00730)"/>
    <property type="match status" value="1"/>
</dbReference>
<keyword evidence="3" id="KW-1185">Reference proteome</keyword>
<proteinExistence type="predicted"/>
<name>A0ABY4KN41_9PSED</name>
<evidence type="ECO:0000313" key="2">
    <source>
        <dbReference type="EMBL" id="UPQ82277.1"/>
    </source>
</evidence>
<feature type="domain" description="Hemerythrin-like" evidence="1">
    <location>
        <begin position="3"/>
        <end position="120"/>
    </location>
</feature>
<sequence length="149" mass="17153">MLIFEALRLSHDIQRDLSERLVQTSGDSAERKALFAKLKHELWVHSVAEERHFYIPLMRDDSGVDLSRHAIAEHHEMDEMVEALEETDPSSPSWLAQARKLSDKVHHHLQEEEHKFFQMAGKLLSEQQKSQLAGAYLGAYELMKAEHAA</sequence>
<organism evidence="2 3">
    <name type="scientific">Pseudomonas knackmussii</name>
    <dbReference type="NCBI Taxonomy" id="65741"/>
    <lineage>
        <taxon>Bacteria</taxon>
        <taxon>Pseudomonadati</taxon>
        <taxon>Pseudomonadota</taxon>
        <taxon>Gammaproteobacteria</taxon>
        <taxon>Pseudomonadales</taxon>
        <taxon>Pseudomonadaceae</taxon>
        <taxon>Pseudomonas</taxon>
    </lineage>
</organism>
<reference evidence="2 3" key="1">
    <citation type="submission" date="2022-04" db="EMBL/GenBank/DDBJ databases">
        <title>Pseudomonas knackmussii B09-2.</title>
        <authorList>
            <person name="Deng Y."/>
        </authorList>
    </citation>
    <scope>NUCLEOTIDE SEQUENCE [LARGE SCALE GENOMIC DNA]</scope>
    <source>
        <strain evidence="2 3">B09-2</strain>
    </source>
</reference>
<dbReference type="Gene3D" id="1.20.120.520">
    <property type="entry name" value="nmb1532 protein domain like"/>
    <property type="match status" value="1"/>
</dbReference>
<dbReference type="PANTHER" id="PTHR35585">
    <property type="entry name" value="HHE DOMAIN PROTEIN (AFU_ORTHOLOGUE AFUA_4G00730)"/>
    <property type="match status" value="1"/>
</dbReference>